<dbReference type="PATRIC" id="fig|886882.15.peg.768"/>
<evidence type="ECO:0000313" key="1">
    <source>
        <dbReference type="EMBL" id="ADO54760.1"/>
    </source>
</evidence>
<dbReference type="HOGENOM" id="CLU_199031_0_0_9"/>
<accession>E3EI92</accession>
<protein>
    <submittedName>
        <fullName evidence="1">M1-909</fullName>
    </submittedName>
</protein>
<dbReference type="Proteomes" id="UP000006868">
    <property type="component" value="Chromosome"/>
</dbReference>
<sequence length="69" mass="8056">MARLLEAKLDHLKKILDHLPDVVFKKMDVGQTGIREGRSQVNLEQLKEELVQQAAFTSMRKKEQILRRV</sequence>
<dbReference type="KEGG" id="ppm:PPSC2_03880"/>
<dbReference type="RefSeq" id="WP_013369396.1">
    <property type="nucleotide sequence ID" value="NC_014622.2"/>
</dbReference>
<dbReference type="AlphaFoldDB" id="E3EI92"/>
<reference evidence="1 2" key="1">
    <citation type="journal article" date="2011" name="J. Bacteriol.">
        <title>Complete genome sequence of Paenibacillus polymyxa SC2, a strain of plant growth-promoting Rhizobacterium with broad-spectrum antimicrobial activity.</title>
        <authorList>
            <person name="Ma M."/>
            <person name="Wang C."/>
            <person name="Ding Y."/>
            <person name="Li L."/>
            <person name="Shen D."/>
            <person name="Jiang X."/>
            <person name="Guan D."/>
            <person name="Cao F."/>
            <person name="Chen H."/>
            <person name="Feng R."/>
            <person name="Wang X."/>
            <person name="Ge Y."/>
            <person name="Yao L."/>
            <person name="Bing X."/>
            <person name="Yang X."/>
            <person name="Li J."/>
            <person name="Du B."/>
        </authorList>
    </citation>
    <scope>NUCLEOTIDE SEQUENCE [LARGE SCALE GENOMIC DNA]</scope>
    <source>
        <strain evidence="1 2">SC2</strain>
    </source>
</reference>
<gene>
    <name evidence="1" type="primary">M1-909</name>
    <name evidence="1" type="ORF">PPSC2_03880</name>
</gene>
<dbReference type="EMBL" id="CP002213">
    <property type="protein sequence ID" value="ADO54760.1"/>
    <property type="molecule type" value="Genomic_DNA"/>
</dbReference>
<proteinExistence type="predicted"/>
<name>E3EI92_PAEPS</name>
<evidence type="ECO:0000313" key="2">
    <source>
        <dbReference type="Proteomes" id="UP000006868"/>
    </source>
</evidence>
<organism evidence="1 2">
    <name type="scientific">Paenibacillus polymyxa (strain SC2)</name>
    <name type="common">Bacillus polymyxa</name>
    <dbReference type="NCBI Taxonomy" id="886882"/>
    <lineage>
        <taxon>Bacteria</taxon>
        <taxon>Bacillati</taxon>
        <taxon>Bacillota</taxon>
        <taxon>Bacilli</taxon>
        <taxon>Bacillales</taxon>
        <taxon>Paenibacillaceae</taxon>
        <taxon>Paenibacillus</taxon>
    </lineage>
</organism>